<feature type="signal peptide" evidence="1">
    <location>
        <begin position="1"/>
        <end position="23"/>
    </location>
</feature>
<feature type="chain" id="PRO_5041226208" description="Polymer-forming cytoskeletal protein" evidence="1">
    <location>
        <begin position="24"/>
        <end position="255"/>
    </location>
</feature>
<accession>A0AA37WGW0</accession>
<proteinExistence type="predicted"/>
<keyword evidence="1" id="KW-0732">Signal</keyword>
<organism evidence="2 3">
    <name type="scientific">Agaribacter marinus</name>
    <dbReference type="NCBI Taxonomy" id="1431249"/>
    <lineage>
        <taxon>Bacteria</taxon>
        <taxon>Pseudomonadati</taxon>
        <taxon>Pseudomonadota</taxon>
        <taxon>Gammaproteobacteria</taxon>
        <taxon>Alteromonadales</taxon>
        <taxon>Alteromonadaceae</taxon>
        <taxon>Agaribacter</taxon>
    </lineage>
</organism>
<sequence length="255" mass="27546">MIRQTKTPVFTFISAVVASFLLAGCVIHVGASDYEDNHEKKHYYKSSNSYTSANKSVNVQDGVTTDEISSTNGSVRVGNRVTAKEITSNNGSLDIGDDVTADEISSVNGTIRIGEGASIARNIEGVNGKVVIDDNASVGQNIETINGKIKVGNNSKVKGKIETVNGSIELSGTTVDKNIETVNGNIYVQNGSHVKGDIILSGKRKRNSSWYNKPSKVVIDSSSSVDGKIIVYREVEFEFDDESLMSKVERRYEAL</sequence>
<evidence type="ECO:0008006" key="4">
    <source>
        <dbReference type="Google" id="ProtNLM"/>
    </source>
</evidence>
<reference evidence="2" key="1">
    <citation type="journal article" date="2014" name="Int. J. Syst. Evol. Microbiol.">
        <title>Complete genome sequence of Corynebacterium casei LMG S-19264T (=DSM 44701T), isolated from a smear-ripened cheese.</title>
        <authorList>
            <consortium name="US DOE Joint Genome Institute (JGI-PGF)"/>
            <person name="Walter F."/>
            <person name="Albersmeier A."/>
            <person name="Kalinowski J."/>
            <person name="Ruckert C."/>
        </authorList>
    </citation>
    <scope>NUCLEOTIDE SEQUENCE</scope>
    <source>
        <strain evidence="2">NBRC 110023</strain>
    </source>
</reference>
<dbReference type="AlphaFoldDB" id="A0AA37WGW0"/>
<evidence type="ECO:0000256" key="1">
    <source>
        <dbReference type="SAM" id="SignalP"/>
    </source>
</evidence>
<name>A0AA37WGW0_9ALTE</name>
<dbReference type="RefSeq" id="WP_284215676.1">
    <property type="nucleotide sequence ID" value="NZ_BSOT01000002.1"/>
</dbReference>
<evidence type="ECO:0000313" key="3">
    <source>
        <dbReference type="Proteomes" id="UP001156601"/>
    </source>
</evidence>
<dbReference type="EMBL" id="BSOT01000002">
    <property type="protein sequence ID" value="GLR69347.1"/>
    <property type="molecule type" value="Genomic_DNA"/>
</dbReference>
<gene>
    <name evidence="2" type="ORF">GCM10007852_02550</name>
</gene>
<reference evidence="2" key="2">
    <citation type="submission" date="2023-01" db="EMBL/GenBank/DDBJ databases">
        <title>Draft genome sequence of Agaribacter marinus strain NBRC 110023.</title>
        <authorList>
            <person name="Sun Q."/>
            <person name="Mori K."/>
        </authorList>
    </citation>
    <scope>NUCLEOTIDE SEQUENCE</scope>
    <source>
        <strain evidence="2">NBRC 110023</strain>
    </source>
</reference>
<evidence type="ECO:0000313" key="2">
    <source>
        <dbReference type="EMBL" id="GLR69347.1"/>
    </source>
</evidence>
<keyword evidence="3" id="KW-1185">Reference proteome</keyword>
<comment type="caution">
    <text evidence="2">The sequence shown here is derived from an EMBL/GenBank/DDBJ whole genome shotgun (WGS) entry which is preliminary data.</text>
</comment>
<dbReference type="PROSITE" id="PS51257">
    <property type="entry name" value="PROKAR_LIPOPROTEIN"/>
    <property type="match status" value="1"/>
</dbReference>
<dbReference type="Proteomes" id="UP001156601">
    <property type="component" value="Unassembled WGS sequence"/>
</dbReference>
<protein>
    <recommendedName>
        <fullName evidence="4">Polymer-forming cytoskeletal protein</fullName>
    </recommendedName>
</protein>